<accession>A0A6C0CKX1</accession>
<dbReference type="GO" id="GO:0004534">
    <property type="term" value="F:5'-3' RNA exonuclease activity"/>
    <property type="evidence" value="ECO:0007669"/>
    <property type="project" value="TreeGrafter"/>
</dbReference>
<dbReference type="Pfam" id="PF17846">
    <property type="entry name" value="XRN_M"/>
    <property type="match status" value="2"/>
</dbReference>
<evidence type="ECO:0000259" key="6">
    <source>
        <dbReference type="Pfam" id="PF17846"/>
    </source>
</evidence>
<sequence>MGIPSYFSYIIRNHTGVLCKYMTMIQNQIRFERLYLDCNSILYDCYREISQTLPLKEIEEILLKTTAKKIENYIYQIKPYDIVYIAFDGVAPIAKMEQQRNRRYKSWFETSMMNQIEGKNTIDVQKTTSMFTPGTPFMNKLSDYMKEYFRGKESKLKVKTIIMAMPDEPGEGEHKLYAHMRENPTQQACSIYGLDADLMMLSICNLDYCPNMFIFRESPVFAKSILKDTNMGEILEDEPLFIDMGNLARSISSEMKCSFPDNHRMLDYVFLCFFLGNDFLPHFPSINIRTKGMDVLLEIYRNTIGNKQEKFLLSKKTRNIQWKQLSNFIFELSRHEDTLWKQEHSNRNKWDKKPAMLHPKNTVKERSELFQNTPVLYRKEEKYINPFDYDWENRYYSILFPDNLDRKYLVKNYMEGIEWVTQYYFHGKVDWVWKYDYHYPPLLKDLRHFACKIKDHVLPIRETVPVSPYAQLAYVLPPIYHHLLPDIFKQRCNDYKLNIPINENGLPNLEFSWAFCRYFWECHVNLPPISTETLHKWNQICSVY</sequence>
<feature type="domain" description="Xrn1 helical" evidence="6">
    <location>
        <begin position="267"/>
        <end position="356"/>
    </location>
</feature>
<name>A0A6C0CKX1_9ZZZZ</name>
<dbReference type="InterPro" id="IPR041412">
    <property type="entry name" value="Xrn1_helical"/>
</dbReference>
<dbReference type="GO" id="GO:0005634">
    <property type="term" value="C:nucleus"/>
    <property type="evidence" value="ECO:0007669"/>
    <property type="project" value="TreeGrafter"/>
</dbReference>
<keyword evidence="3" id="KW-0269">Exonuclease</keyword>
<feature type="domain" description="Xrn1 helical" evidence="6">
    <location>
        <begin position="390"/>
        <end position="535"/>
    </location>
</feature>
<protein>
    <recommendedName>
        <fullName evidence="8">Xrn1 N-terminal domain-containing protein</fullName>
    </recommendedName>
</protein>
<proteinExistence type="inferred from homology"/>
<dbReference type="Gene3D" id="3.40.50.12390">
    <property type="match status" value="1"/>
</dbReference>
<dbReference type="GO" id="GO:0003723">
    <property type="term" value="F:RNA binding"/>
    <property type="evidence" value="ECO:0007669"/>
    <property type="project" value="TreeGrafter"/>
</dbReference>
<evidence type="ECO:0000256" key="4">
    <source>
        <dbReference type="ARBA" id="ARBA00038299"/>
    </source>
</evidence>
<dbReference type="InterPro" id="IPR004859">
    <property type="entry name" value="Xrn1_N"/>
</dbReference>
<evidence type="ECO:0000313" key="7">
    <source>
        <dbReference type="EMBL" id="QHT05258.1"/>
    </source>
</evidence>
<dbReference type="Pfam" id="PF03159">
    <property type="entry name" value="XRN_N"/>
    <property type="match status" value="1"/>
</dbReference>
<dbReference type="GO" id="GO:0016075">
    <property type="term" value="P:rRNA catabolic process"/>
    <property type="evidence" value="ECO:0007669"/>
    <property type="project" value="TreeGrafter"/>
</dbReference>
<keyword evidence="1" id="KW-0540">Nuclease</keyword>
<dbReference type="AlphaFoldDB" id="A0A6C0CKX1"/>
<organism evidence="7">
    <name type="scientific">viral metagenome</name>
    <dbReference type="NCBI Taxonomy" id="1070528"/>
    <lineage>
        <taxon>unclassified sequences</taxon>
        <taxon>metagenomes</taxon>
        <taxon>organismal metagenomes</taxon>
    </lineage>
</organism>
<keyword evidence="2" id="KW-0378">Hydrolase</keyword>
<dbReference type="InterPro" id="IPR027073">
    <property type="entry name" value="5_3_exoribonuclease"/>
</dbReference>
<dbReference type="PANTHER" id="PTHR12341:SF7">
    <property type="entry name" value="5'-3' EXORIBONUCLEASE 1"/>
    <property type="match status" value="1"/>
</dbReference>
<evidence type="ECO:0008006" key="8">
    <source>
        <dbReference type="Google" id="ProtNLM"/>
    </source>
</evidence>
<feature type="domain" description="Xrn1 N-terminal" evidence="5">
    <location>
        <begin position="1"/>
        <end position="217"/>
    </location>
</feature>
<dbReference type="GO" id="GO:0000956">
    <property type="term" value="P:nuclear-transcribed mRNA catabolic process"/>
    <property type="evidence" value="ECO:0007669"/>
    <property type="project" value="TreeGrafter"/>
</dbReference>
<dbReference type="EMBL" id="MN739451">
    <property type="protein sequence ID" value="QHT05258.1"/>
    <property type="molecule type" value="Genomic_DNA"/>
</dbReference>
<comment type="similarity">
    <text evidence="4">Belongs to the 5'-3' exonuclease family.</text>
</comment>
<dbReference type="PANTHER" id="PTHR12341">
    <property type="entry name" value="5'-&gt;3' EXORIBONUCLEASE"/>
    <property type="match status" value="1"/>
</dbReference>
<reference evidence="7" key="1">
    <citation type="journal article" date="2020" name="Nature">
        <title>Giant virus diversity and host interactions through global metagenomics.</title>
        <authorList>
            <person name="Schulz F."/>
            <person name="Roux S."/>
            <person name="Paez-Espino D."/>
            <person name="Jungbluth S."/>
            <person name="Walsh D.A."/>
            <person name="Denef V.J."/>
            <person name="McMahon K.D."/>
            <person name="Konstantinidis K.T."/>
            <person name="Eloe-Fadrosh E.A."/>
            <person name="Kyrpides N.C."/>
            <person name="Woyke T."/>
        </authorList>
    </citation>
    <scope>NUCLEOTIDE SEQUENCE</scope>
    <source>
        <strain evidence="7">GVMAG-M-3300021375-17</strain>
    </source>
</reference>
<evidence type="ECO:0000259" key="5">
    <source>
        <dbReference type="Pfam" id="PF03159"/>
    </source>
</evidence>
<evidence type="ECO:0000256" key="1">
    <source>
        <dbReference type="ARBA" id="ARBA00022722"/>
    </source>
</evidence>
<evidence type="ECO:0000256" key="2">
    <source>
        <dbReference type="ARBA" id="ARBA00022801"/>
    </source>
</evidence>
<evidence type="ECO:0000256" key="3">
    <source>
        <dbReference type="ARBA" id="ARBA00022839"/>
    </source>
</evidence>